<gene>
    <name evidence="3" type="ORF">NE237_009656</name>
</gene>
<dbReference type="AlphaFoldDB" id="A0A9Q0KZ20"/>
<proteinExistence type="predicted"/>
<reference evidence="3" key="1">
    <citation type="journal article" date="2023" name="Plant J.">
        <title>The genome of the king protea, Protea cynaroides.</title>
        <authorList>
            <person name="Chang J."/>
            <person name="Duong T.A."/>
            <person name="Schoeman C."/>
            <person name="Ma X."/>
            <person name="Roodt D."/>
            <person name="Barker N."/>
            <person name="Li Z."/>
            <person name="Van de Peer Y."/>
            <person name="Mizrachi E."/>
        </authorList>
    </citation>
    <scope>NUCLEOTIDE SEQUENCE</scope>
    <source>
        <tissue evidence="3">Young leaves</tissue>
    </source>
</reference>
<organism evidence="3 4">
    <name type="scientific">Protea cynaroides</name>
    <dbReference type="NCBI Taxonomy" id="273540"/>
    <lineage>
        <taxon>Eukaryota</taxon>
        <taxon>Viridiplantae</taxon>
        <taxon>Streptophyta</taxon>
        <taxon>Embryophyta</taxon>
        <taxon>Tracheophyta</taxon>
        <taxon>Spermatophyta</taxon>
        <taxon>Magnoliopsida</taxon>
        <taxon>Proteales</taxon>
        <taxon>Proteaceae</taxon>
        <taxon>Protea</taxon>
    </lineage>
</organism>
<evidence type="ECO:0000256" key="1">
    <source>
        <dbReference type="PROSITE-ProRule" id="PRU00047"/>
    </source>
</evidence>
<dbReference type="EMBL" id="JAMYWD010000002">
    <property type="protein sequence ID" value="KAJ4978876.1"/>
    <property type="molecule type" value="Genomic_DNA"/>
</dbReference>
<evidence type="ECO:0000313" key="4">
    <source>
        <dbReference type="Proteomes" id="UP001141806"/>
    </source>
</evidence>
<keyword evidence="4" id="KW-1185">Reference proteome</keyword>
<dbReference type="Proteomes" id="UP001141806">
    <property type="component" value="Unassembled WGS sequence"/>
</dbReference>
<dbReference type="GO" id="GO:0008270">
    <property type="term" value="F:zinc ion binding"/>
    <property type="evidence" value="ECO:0007669"/>
    <property type="project" value="UniProtKB-KW"/>
</dbReference>
<protein>
    <recommendedName>
        <fullName evidence="2">CCHC-type domain-containing protein</fullName>
    </recommendedName>
</protein>
<comment type="caution">
    <text evidence="3">The sequence shown here is derived from an EMBL/GenBank/DDBJ whole genome shotgun (WGS) entry which is preliminary data.</text>
</comment>
<evidence type="ECO:0000313" key="3">
    <source>
        <dbReference type="EMBL" id="KAJ4978876.1"/>
    </source>
</evidence>
<keyword evidence="1" id="KW-0862">Zinc</keyword>
<sequence>MKTSCIKVNQDVPSQHLCQDTYNLAPMMEEFVRVGYQLYFEFKQGMIAILARASLQEQHRRIVARMAAECKGLTEILNQHWFQNEVPINQGSRKRPLETLAEDVLRKRTRLGKVSIIPTTTAPPSKGCQRCYQCGSRAHMMRGCTIPETSILCQCYWIIGHRT</sequence>
<keyword evidence="1" id="KW-0479">Metal-binding</keyword>
<accession>A0A9Q0KZ20</accession>
<evidence type="ECO:0000259" key="2">
    <source>
        <dbReference type="PROSITE" id="PS50158"/>
    </source>
</evidence>
<name>A0A9Q0KZ20_9MAGN</name>
<keyword evidence="1" id="KW-0863">Zinc-finger</keyword>
<dbReference type="GO" id="GO:0003676">
    <property type="term" value="F:nucleic acid binding"/>
    <property type="evidence" value="ECO:0007669"/>
    <property type="project" value="InterPro"/>
</dbReference>
<dbReference type="InterPro" id="IPR001878">
    <property type="entry name" value="Znf_CCHC"/>
</dbReference>
<dbReference type="PROSITE" id="PS50158">
    <property type="entry name" value="ZF_CCHC"/>
    <property type="match status" value="1"/>
</dbReference>
<feature type="domain" description="CCHC-type" evidence="2">
    <location>
        <begin position="130"/>
        <end position="144"/>
    </location>
</feature>